<dbReference type="InterPro" id="IPR036772">
    <property type="entry name" value="SRCR-like_dom_sf"/>
</dbReference>
<dbReference type="InterPro" id="IPR001190">
    <property type="entry name" value="SRCR"/>
</dbReference>
<keyword evidence="12" id="KW-1185">Reference proteome</keyword>
<feature type="disulfide bond" evidence="7">
    <location>
        <begin position="197"/>
        <end position="207"/>
    </location>
</feature>
<feature type="domain" description="SRCR" evidence="10">
    <location>
        <begin position="132"/>
        <end position="228"/>
    </location>
</feature>
<dbReference type="PANTHER" id="PTHR22906:SF43">
    <property type="entry name" value="PROPERDIN"/>
    <property type="match status" value="1"/>
</dbReference>
<dbReference type="Proteomes" id="UP000596742">
    <property type="component" value="Unassembled WGS sequence"/>
</dbReference>
<evidence type="ECO:0000256" key="7">
    <source>
        <dbReference type="PROSITE-ProRule" id="PRU00196"/>
    </source>
</evidence>
<comment type="caution">
    <text evidence="7">Lacks conserved residue(s) required for the propagation of feature annotation.</text>
</comment>
<evidence type="ECO:0000256" key="5">
    <source>
        <dbReference type="ARBA" id="ARBA00023157"/>
    </source>
</evidence>
<dbReference type="PRINTS" id="PR00258">
    <property type="entry name" value="SPERACTRCPTR"/>
</dbReference>
<evidence type="ECO:0000256" key="2">
    <source>
        <dbReference type="ARBA" id="ARBA00022525"/>
    </source>
</evidence>
<feature type="transmembrane region" description="Helical" evidence="8">
    <location>
        <begin position="756"/>
        <end position="780"/>
    </location>
</feature>
<feature type="signal peptide" evidence="9">
    <location>
        <begin position="1"/>
        <end position="20"/>
    </location>
</feature>
<keyword evidence="3 9" id="KW-0732">Signal</keyword>
<sequence length="888" mass="96508">MWNSFLIPTTLFICTRVAGGQDDDDLRLVDGSHSREGRLEIFHNGIWGSVCDDGFDYPDASVACRQLGFRCLSEVQTYTQGGYTSQIWMDNVGCNGLETSLKKCSHNGWGIHNCGSHENVGIRCFGGCEGDLWLVGGSDNGRVNIYHSGSWGTICDDSFGSIDAIVVCKQLKMRTTNVQHYTAADGNGTIWLDDVACNGQENRLDYCNHKGWSVHNCGHNKDVGVRCYGGYVSLEGDLRLLGGNNPEEGRLEIYHNYQWGTICDDGFGTTDAVVACRQLGYRTSTPTVYTSGGGTDPVWLDDMACNGTERRIANCMHPGWGVENCGHSEDVGVRCTGEYGVNGNWGYWSAWSSCNSTCGSGTRHRTRRCNTPFPAFGGSSCTGDSGQSQTCSGSSCPVNGHWGSWSDWTICSSSCDSGHQTRSRLCNEPAPSSNGAYCNGYSFEVLNCSITTCTVNGNWGSWSDWTVCSSSCDYGHQTRSRLCNNPAPSSNGVYCNGKPFEVLNCNLTKCTVDGSWGEWSMWSECNATCGGAVQKRTRYCNNPYPSAGGSACSGIDDQILICAEVNCPVIGAWSEWGVWSLCSTSCGTGNRTRGRLCDNPPPSYDGEYCNGDTLDSDTCNTHECPIDGAWSEWSSWNICSVTCNGGIHDRNRKCDHPPPSNGGMYCNGTTIESRSCNIVSCEIDGQWSAWQEWQPCNTTCGNGSKHRSRKCDSPSPYFGGSECMGLDLDIQTCYQDICPDAHLQVKVETSNTVSSALLGGVAVVCIVVTVVITCIALFVFRRFRPDKVAKRKRNGCNTESLDELRVTSQQNDYDCIGRASGIQSGVYDTCRNTNSNVYANTQFAADNIETGARANHPCNADNMESGAHANIPCNADTVEELYENLKIS</sequence>
<dbReference type="OrthoDB" id="9988752at2759"/>
<gene>
    <name evidence="11" type="ORF">MGAL_10B052355</name>
</gene>
<comment type="subcellular location">
    <subcellularLocation>
        <location evidence="1">Secreted</location>
    </subcellularLocation>
</comment>
<proteinExistence type="predicted"/>
<keyword evidence="8" id="KW-0812">Transmembrane</keyword>
<dbReference type="Gene3D" id="2.20.100.10">
    <property type="entry name" value="Thrombospondin type-1 (TSP1) repeat"/>
    <property type="match status" value="7"/>
</dbReference>
<feature type="domain" description="SRCR" evidence="10">
    <location>
        <begin position="26"/>
        <end position="125"/>
    </location>
</feature>
<evidence type="ECO:0000313" key="12">
    <source>
        <dbReference type="Proteomes" id="UP000596742"/>
    </source>
</evidence>
<dbReference type="Gene3D" id="3.10.250.10">
    <property type="entry name" value="SRCR-like domain"/>
    <property type="match status" value="3"/>
</dbReference>
<dbReference type="PANTHER" id="PTHR22906">
    <property type="entry name" value="PROPERDIN"/>
    <property type="match status" value="1"/>
</dbReference>
<dbReference type="PROSITE" id="PS50092">
    <property type="entry name" value="TSP1"/>
    <property type="match status" value="7"/>
</dbReference>
<dbReference type="SMART" id="SM00202">
    <property type="entry name" value="SR"/>
    <property type="match status" value="3"/>
</dbReference>
<dbReference type="SMART" id="SM00209">
    <property type="entry name" value="TSP1"/>
    <property type="match status" value="7"/>
</dbReference>
<evidence type="ECO:0000256" key="9">
    <source>
        <dbReference type="SAM" id="SignalP"/>
    </source>
</evidence>
<feature type="disulfide bond" evidence="7">
    <location>
        <begin position="94"/>
        <end position="104"/>
    </location>
</feature>
<dbReference type="Pfam" id="PF00530">
    <property type="entry name" value="SRCR"/>
    <property type="match status" value="3"/>
</dbReference>
<accession>A0A8B6HRT6</accession>
<keyword evidence="8" id="KW-1133">Transmembrane helix</keyword>
<reference evidence="11" key="1">
    <citation type="submission" date="2018-11" db="EMBL/GenBank/DDBJ databases">
        <authorList>
            <person name="Alioto T."/>
            <person name="Alioto T."/>
        </authorList>
    </citation>
    <scope>NUCLEOTIDE SEQUENCE</scope>
</reference>
<feature type="disulfide bond" evidence="7">
    <location>
        <begin position="305"/>
        <end position="315"/>
    </location>
</feature>
<comment type="caution">
    <text evidence="11">The sequence shown here is derived from an EMBL/GenBank/DDBJ whole genome shotgun (WGS) entry which is preliminary data.</text>
</comment>
<dbReference type="Pfam" id="PF00090">
    <property type="entry name" value="TSP_1"/>
    <property type="match status" value="7"/>
</dbReference>
<evidence type="ECO:0000313" key="11">
    <source>
        <dbReference type="EMBL" id="VDI83384.1"/>
    </source>
</evidence>
<dbReference type="InterPro" id="IPR052065">
    <property type="entry name" value="Compl_asym_regulator"/>
</dbReference>
<dbReference type="FunFam" id="2.20.100.10:FF:000002">
    <property type="entry name" value="Unc-5 netrin receptor C"/>
    <property type="match status" value="2"/>
</dbReference>
<protein>
    <recommendedName>
        <fullName evidence="10">SRCR domain-containing protein</fullName>
    </recommendedName>
</protein>
<evidence type="ECO:0000256" key="6">
    <source>
        <dbReference type="ARBA" id="ARBA00023180"/>
    </source>
</evidence>
<dbReference type="PROSITE" id="PS50287">
    <property type="entry name" value="SRCR_2"/>
    <property type="match status" value="3"/>
</dbReference>
<evidence type="ECO:0000256" key="3">
    <source>
        <dbReference type="ARBA" id="ARBA00022729"/>
    </source>
</evidence>
<keyword evidence="6" id="KW-0325">Glycoprotein</keyword>
<dbReference type="FunFam" id="3.10.250.10:FF:000001">
    <property type="entry name" value="Lysyl oxidase 4 isoform X1"/>
    <property type="match status" value="1"/>
</dbReference>
<dbReference type="GO" id="GO:0016020">
    <property type="term" value="C:membrane"/>
    <property type="evidence" value="ECO:0007669"/>
    <property type="project" value="InterPro"/>
</dbReference>
<feature type="chain" id="PRO_5032274880" description="SRCR domain-containing protein" evidence="9">
    <location>
        <begin position="21"/>
        <end position="888"/>
    </location>
</feature>
<feature type="domain" description="SRCR" evidence="10">
    <location>
        <begin position="238"/>
        <end position="336"/>
    </location>
</feature>
<evidence type="ECO:0000256" key="1">
    <source>
        <dbReference type="ARBA" id="ARBA00004613"/>
    </source>
</evidence>
<dbReference type="FunFam" id="2.20.100.10:FF:000007">
    <property type="entry name" value="Thrombospondin 1"/>
    <property type="match status" value="3"/>
</dbReference>
<dbReference type="FunFam" id="3.10.250.10:FF:000011">
    <property type="entry name" value="Scavenger receptor class A member 5"/>
    <property type="match status" value="2"/>
</dbReference>
<dbReference type="EMBL" id="UYJE01010458">
    <property type="protein sequence ID" value="VDI83384.1"/>
    <property type="molecule type" value="Genomic_DNA"/>
</dbReference>
<keyword evidence="4" id="KW-0677">Repeat</keyword>
<dbReference type="PRINTS" id="PR01705">
    <property type="entry name" value="TSP1REPEAT"/>
</dbReference>
<evidence type="ECO:0000259" key="10">
    <source>
        <dbReference type="PROSITE" id="PS50287"/>
    </source>
</evidence>
<evidence type="ECO:0000256" key="8">
    <source>
        <dbReference type="SAM" id="Phobius"/>
    </source>
</evidence>
<organism evidence="11 12">
    <name type="scientific">Mytilus galloprovincialis</name>
    <name type="common">Mediterranean mussel</name>
    <dbReference type="NCBI Taxonomy" id="29158"/>
    <lineage>
        <taxon>Eukaryota</taxon>
        <taxon>Metazoa</taxon>
        <taxon>Spiralia</taxon>
        <taxon>Lophotrochozoa</taxon>
        <taxon>Mollusca</taxon>
        <taxon>Bivalvia</taxon>
        <taxon>Autobranchia</taxon>
        <taxon>Pteriomorphia</taxon>
        <taxon>Mytilida</taxon>
        <taxon>Mytiloidea</taxon>
        <taxon>Mytilidae</taxon>
        <taxon>Mytilinae</taxon>
        <taxon>Mytilus</taxon>
    </lineage>
</organism>
<dbReference type="InterPro" id="IPR000884">
    <property type="entry name" value="TSP1_rpt"/>
</dbReference>
<dbReference type="AlphaFoldDB" id="A0A8B6HRT6"/>
<evidence type="ECO:0000256" key="4">
    <source>
        <dbReference type="ARBA" id="ARBA00022737"/>
    </source>
</evidence>
<dbReference type="SUPFAM" id="SSF82895">
    <property type="entry name" value="TSP-1 type 1 repeat"/>
    <property type="match status" value="7"/>
</dbReference>
<name>A0A8B6HRT6_MYTGA</name>
<keyword evidence="8" id="KW-0472">Membrane</keyword>
<dbReference type="InterPro" id="IPR036383">
    <property type="entry name" value="TSP1_rpt_sf"/>
</dbReference>
<dbReference type="FunFam" id="2.20.100.10:FF:000001">
    <property type="entry name" value="semaphorin-5A isoform X1"/>
    <property type="match status" value="2"/>
</dbReference>
<dbReference type="PROSITE" id="PS00420">
    <property type="entry name" value="SRCR_1"/>
    <property type="match status" value="2"/>
</dbReference>
<keyword evidence="2" id="KW-0964">Secreted</keyword>
<keyword evidence="5 7" id="KW-1015">Disulfide bond</keyword>
<dbReference type="SUPFAM" id="SSF56487">
    <property type="entry name" value="SRCR-like"/>
    <property type="match status" value="3"/>
</dbReference>